<proteinExistence type="predicted"/>
<accession>A0A2U8FRY9</accession>
<sequence length="436" mass="46931">MIPTARRSGPPPARPLGLAVACALAALLAFTAEASEPLPPDAVTLSVLSTHPLWQSHLAQREADLAQARQTAVGPGEWAVDLSGGTRRYRGPASGEPGTREWQTGLSRPVRLPGQQAADEATADAARRAGEAALLLGWNELAAQVLDNHADWLLAARQASIWNAQVEVARQQADGVRKRVQLGDAARLDAVQAEAALAQARAQAAAASQRLLALERRLSLTLPGWPRSPSPLAPESWAAAESALQAVPANLDEATMQALLQRHPAQVRALALLDVGAQQARQADAARRGTPTVGVQLARDRSGAEQALLLQVNWPLGGAYRDLAAQAQQARYRAATAQQAAELAEARATLQQRWQATHDAMARWHWQRDALARLEEAAEALNKGYRLGEGPLDQVLQARRLAREQALQSAQAETEAWLALWRWQLDAGMRWPAPTP</sequence>
<dbReference type="OrthoDB" id="7616984at2"/>
<dbReference type="KEGG" id="aon:DEH84_10535"/>
<evidence type="ECO:0000313" key="5">
    <source>
        <dbReference type="Proteomes" id="UP000244892"/>
    </source>
</evidence>
<keyword evidence="3" id="KW-0732">Signal</keyword>
<dbReference type="GO" id="GO:0015562">
    <property type="term" value="F:efflux transmembrane transporter activity"/>
    <property type="evidence" value="ECO:0007669"/>
    <property type="project" value="InterPro"/>
</dbReference>
<feature type="coiled-coil region" evidence="1">
    <location>
        <begin position="190"/>
        <end position="217"/>
    </location>
</feature>
<feature type="region of interest" description="Disordered" evidence="2">
    <location>
        <begin position="83"/>
        <end position="104"/>
    </location>
</feature>
<evidence type="ECO:0000313" key="4">
    <source>
        <dbReference type="EMBL" id="AWI53813.1"/>
    </source>
</evidence>
<dbReference type="PANTHER" id="PTHR30203:SF24">
    <property type="entry name" value="BLR4935 PROTEIN"/>
    <property type="match status" value="1"/>
</dbReference>
<feature type="signal peptide" evidence="3">
    <location>
        <begin position="1"/>
        <end position="34"/>
    </location>
</feature>
<evidence type="ECO:0000256" key="1">
    <source>
        <dbReference type="SAM" id="Coils"/>
    </source>
</evidence>
<name>A0A2U8FRY9_9BURK</name>
<feature type="chain" id="PRO_5016177155" description="TolC family protein" evidence="3">
    <location>
        <begin position="35"/>
        <end position="436"/>
    </location>
</feature>
<evidence type="ECO:0000256" key="2">
    <source>
        <dbReference type="SAM" id="MobiDB-lite"/>
    </source>
</evidence>
<dbReference type="Gene3D" id="1.20.1600.10">
    <property type="entry name" value="Outer membrane efflux proteins (OEP)"/>
    <property type="match status" value="1"/>
</dbReference>
<keyword evidence="5" id="KW-1185">Reference proteome</keyword>
<dbReference type="SUPFAM" id="SSF56954">
    <property type="entry name" value="Outer membrane efflux proteins (OEP)"/>
    <property type="match status" value="1"/>
</dbReference>
<keyword evidence="1" id="KW-0175">Coiled coil</keyword>
<dbReference type="RefSeq" id="WP_109036810.1">
    <property type="nucleotide sequence ID" value="NZ_CP029210.1"/>
</dbReference>
<organism evidence="4 5">
    <name type="scientific">Aquabacterium olei</name>
    <dbReference type="NCBI Taxonomy" id="1296669"/>
    <lineage>
        <taxon>Bacteria</taxon>
        <taxon>Pseudomonadati</taxon>
        <taxon>Pseudomonadota</taxon>
        <taxon>Betaproteobacteria</taxon>
        <taxon>Burkholderiales</taxon>
        <taxon>Aquabacterium</taxon>
    </lineage>
</organism>
<protein>
    <recommendedName>
        <fullName evidence="6">TolC family protein</fullName>
    </recommendedName>
</protein>
<evidence type="ECO:0000256" key="3">
    <source>
        <dbReference type="SAM" id="SignalP"/>
    </source>
</evidence>
<evidence type="ECO:0008006" key="6">
    <source>
        <dbReference type="Google" id="ProtNLM"/>
    </source>
</evidence>
<dbReference type="AlphaFoldDB" id="A0A2U8FRY9"/>
<dbReference type="Proteomes" id="UP000244892">
    <property type="component" value="Chromosome"/>
</dbReference>
<dbReference type="EMBL" id="CP029210">
    <property type="protein sequence ID" value="AWI53813.1"/>
    <property type="molecule type" value="Genomic_DNA"/>
</dbReference>
<dbReference type="InterPro" id="IPR010131">
    <property type="entry name" value="MdtP/NodT-like"/>
</dbReference>
<dbReference type="PANTHER" id="PTHR30203">
    <property type="entry name" value="OUTER MEMBRANE CATION EFFLUX PROTEIN"/>
    <property type="match status" value="1"/>
</dbReference>
<reference evidence="4 5" key="1">
    <citation type="submission" date="2018-05" db="EMBL/GenBank/DDBJ databases">
        <title>complete genome sequence of Aquabacterium olei NBRC 110486.</title>
        <authorList>
            <person name="Tang B."/>
            <person name="Chang J."/>
            <person name="Zhang L."/>
            <person name="Yang H."/>
        </authorList>
    </citation>
    <scope>NUCLEOTIDE SEQUENCE [LARGE SCALE GENOMIC DNA]</scope>
    <source>
        <strain evidence="4 5">NBRC 110486</strain>
    </source>
</reference>
<gene>
    <name evidence="4" type="ORF">DEH84_10535</name>
</gene>